<dbReference type="STRING" id="314232.SKA53_10329"/>
<proteinExistence type="predicted"/>
<dbReference type="AlphaFoldDB" id="A3V1X6"/>
<name>A3V1X6_9RHOB</name>
<sequence length="270" mass="29191">MQTMTGSGPDWAGSVISWDQSGDQAETVPCVILICEHASNDVVMPWVDAAPDLLASHAASDLGALGLARALGPLLARDHGGAELVHAPLSRLIFDLNRSPDRPDACPAQSELYPVVMNQSITVGERLARMESVYLPFHNLVRARIARALALGRRPVVVTIHSFSPTWHGVPRDVECGVIHDDLPALARRIVAEADDLGLLTALNAPYSAADHVTHTLRLHALPYGLENVMLELRNDLIATPKAQMEIATRLVRVLTRAITQVTSMPCPVL</sequence>
<dbReference type="Gene3D" id="3.40.630.40">
    <property type="entry name" value="Zn-dependent exopeptidases"/>
    <property type="match status" value="1"/>
</dbReference>
<dbReference type="RefSeq" id="WP_007206016.1">
    <property type="nucleotide sequence ID" value="NZ_CH672414.1"/>
</dbReference>
<accession>A3V1X6</accession>
<dbReference type="eggNOG" id="COG3931">
    <property type="taxonomic scope" value="Bacteria"/>
</dbReference>
<evidence type="ECO:0000313" key="1">
    <source>
        <dbReference type="EMBL" id="EAQ08114.1"/>
    </source>
</evidence>
<gene>
    <name evidence="1" type="ORF">SKA53_10329</name>
</gene>
<keyword evidence="2" id="KW-1185">Reference proteome</keyword>
<dbReference type="InterPro" id="IPR007709">
    <property type="entry name" value="N-FG_amidohydro"/>
</dbReference>
<dbReference type="Pfam" id="PF05013">
    <property type="entry name" value="FGase"/>
    <property type="match status" value="1"/>
</dbReference>
<evidence type="ECO:0008006" key="3">
    <source>
        <dbReference type="Google" id="ProtNLM"/>
    </source>
</evidence>
<dbReference type="HOGENOM" id="CLU_079628_0_0_5"/>
<organism evidence="1 2">
    <name type="scientific">Yoonia vestfoldensis SKA53</name>
    <dbReference type="NCBI Taxonomy" id="314232"/>
    <lineage>
        <taxon>Bacteria</taxon>
        <taxon>Pseudomonadati</taxon>
        <taxon>Pseudomonadota</taxon>
        <taxon>Alphaproteobacteria</taxon>
        <taxon>Rhodobacterales</taxon>
        <taxon>Paracoccaceae</taxon>
        <taxon>Yoonia</taxon>
    </lineage>
</organism>
<protein>
    <recommendedName>
        <fullName evidence="3">N-formylglutamate amidohydrolase</fullName>
    </recommendedName>
</protein>
<dbReference type="Proteomes" id="UP000004507">
    <property type="component" value="Unassembled WGS sequence"/>
</dbReference>
<dbReference type="EMBL" id="AAMS01000001">
    <property type="protein sequence ID" value="EAQ08114.1"/>
    <property type="molecule type" value="Genomic_DNA"/>
</dbReference>
<dbReference type="SUPFAM" id="SSF53187">
    <property type="entry name" value="Zn-dependent exopeptidases"/>
    <property type="match status" value="1"/>
</dbReference>
<reference evidence="1 2" key="1">
    <citation type="submission" date="2006-01" db="EMBL/GenBank/DDBJ databases">
        <authorList>
            <person name="Hagstrom A."/>
            <person name="Ferriera S."/>
            <person name="Johnson J."/>
            <person name="Kravitz S."/>
            <person name="Halpern A."/>
            <person name="Remington K."/>
            <person name="Beeson K."/>
            <person name="Tran B."/>
            <person name="Rogers Y.-H."/>
            <person name="Friedman R."/>
            <person name="Venter J.C."/>
        </authorList>
    </citation>
    <scope>NUCLEOTIDE SEQUENCE [LARGE SCALE GENOMIC DNA]</scope>
    <source>
        <strain evidence="1 2">SKA53</strain>
    </source>
</reference>
<evidence type="ECO:0000313" key="2">
    <source>
        <dbReference type="Proteomes" id="UP000004507"/>
    </source>
</evidence>
<comment type="caution">
    <text evidence="1">The sequence shown here is derived from an EMBL/GenBank/DDBJ whole genome shotgun (WGS) entry which is preliminary data.</text>
</comment>